<evidence type="ECO:0000256" key="1">
    <source>
        <dbReference type="ARBA" id="ARBA00004477"/>
    </source>
</evidence>
<protein>
    <recommendedName>
        <fullName evidence="4 13">GPI mannosyltransferase 1</fullName>
        <ecNumber evidence="13">2.4.1.-</ecNumber>
    </recommendedName>
    <alternativeName>
        <fullName evidence="13">GPI mannosyltransferase I</fullName>
    </alternativeName>
</protein>
<gene>
    <name evidence="14" type="ORF">AWRI3580_g1045</name>
</gene>
<feature type="transmembrane region" description="Helical" evidence="13">
    <location>
        <begin position="390"/>
        <end position="411"/>
    </location>
</feature>
<evidence type="ECO:0000313" key="14">
    <source>
        <dbReference type="EMBL" id="OEJ91719.1"/>
    </source>
</evidence>
<evidence type="ECO:0000256" key="11">
    <source>
        <dbReference type="ARBA" id="ARBA00023136"/>
    </source>
</evidence>
<comment type="subcellular location">
    <subcellularLocation>
        <location evidence="1 13">Endoplasmic reticulum membrane</location>
        <topology evidence="1 13">Multi-pass membrane protein</topology>
    </subcellularLocation>
</comment>
<evidence type="ECO:0000256" key="6">
    <source>
        <dbReference type="ARBA" id="ARBA00022676"/>
    </source>
</evidence>
<dbReference type="InterPro" id="IPR007704">
    <property type="entry name" value="PIG-M"/>
</dbReference>
<comment type="function">
    <text evidence="12 13">Mannosyltransferase involved in glycosylphosphatidylinositol-anchor biosynthesis. Transfers the first alpha-1,4-mannose to GlcN-acyl-PI during GPI precursor assembly. Required for cell wall integrity.</text>
</comment>
<comment type="pathway">
    <text evidence="2 13">Glycolipid biosynthesis; glycosylphosphatidylinositol-anchor biosynthesis.</text>
</comment>
<feature type="transmembrane region" description="Helical" evidence="13">
    <location>
        <begin position="132"/>
        <end position="149"/>
    </location>
</feature>
<accession>A0A1E5RY48</accession>
<feature type="transmembrane region" description="Helical" evidence="13">
    <location>
        <begin position="283"/>
        <end position="302"/>
    </location>
</feature>
<name>A0A1E5RY48_HANUV</name>
<organism evidence="14 15">
    <name type="scientific">Hanseniaspora uvarum</name>
    <name type="common">Yeast</name>
    <name type="synonym">Kloeckera apiculata</name>
    <dbReference type="NCBI Taxonomy" id="29833"/>
    <lineage>
        <taxon>Eukaryota</taxon>
        <taxon>Fungi</taxon>
        <taxon>Dikarya</taxon>
        <taxon>Ascomycota</taxon>
        <taxon>Saccharomycotina</taxon>
        <taxon>Saccharomycetes</taxon>
        <taxon>Saccharomycodales</taxon>
        <taxon>Saccharomycodaceae</taxon>
        <taxon>Hanseniaspora</taxon>
    </lineage>
</organism>
<evidence type="ECO:0000256" key="2">
    <source>
        <dbReference type="ARBA" id="ARBA00004687"/>
    </source>
</evidence>
<dbReference type="GO" id="GO:1990529">
    <property type="term" value="C:glycosylphosphatidylinositol-mannosyltransferase I complex"/>
    <property type="evidence" value="ECO:0007669"/>
    <property type="project" value="TreeGrafter"/>
</dbReference>
<proteinExistence type="inferred from homology"/>
<dbReference type="GO" id="GO:0051751">
    <property type="term" value="F:alpha-1,4-mannosyltransferase activity"/>
    <property type="evidence" value="ECO:0007669"/>
    <property type="project" value="InterPro"/>
</dbReference>
<sequence length="417" mass="49418">MSTEIISFKQLFAISGLIRLALLLYGIYQDEHSVLKYTDIDYYVFYDSLISLFRNKGSPYDRDTFRYTPLLTYMMVPCLWNIHLGKVLFVIFDLMCGFYIYKILQKINTKFPVYGTALWLLNPMVMAISTRGNAESIMSFLMLLCLYLFINKKYFLSGAIYGLSIHFKIYPIVYSIPFSCFFIYEFSKKKEYKYIKDWVIFGLSSIFTLICVTYLVYKKFGDEFLEHTYFYHMVRSDHRHNFSVWNMVLYMEQIPEVIKQDLFVVNNNKLGPLNMNVIFDNKFLSTFPQLAICFIVPLILFFKETTKSDITEKLIKIISIQTMLFVHFNKVITSQYFIWYLTYLPFFIDYFMDQFEKKEYFGLVKLAAAWVSGQAVWLLFGFLLEFKNKNVFIQLFVAGCTMLIANVYVICKLIESI</sequence>
<dbReference type="STRING" id="29833.A0A1E5RY48"/>
<dbReference type="PANTHER" id="PTHR12886">
    <property type="entry name" value="PIG-M MANNOSYLTRANSFERASE"/>
    <property type="match status" value="1"/>
</dbReference>
<keyword evidence="9 13" id="KW-0256">Endoplasmic reticulum</keyword>
<evidence type="ECO:0000256" key="12">
    <source>
        <dbReference type="ARBA" id="ARBA00025399"/>
    </source>
</evidence>
<keyword evidence="10 13" id="KW-1133">Transmembrane helix</keyword>
<keyword evidence="6 13" id="KW-0328">Glycosyltransferase</keyword>
<keyword evidence="8 13" id="KW-0812">Transmembrane</keyword>
<dbReference type="GO" id="GO:0005789">
    <property type="term" value="C:endoplasmic reticulum membrane"/>
    <property type="evidence" value="ECO:0007669"/>
    <property type="project" value="UniProtKB-SubCell"/>
</dbReference>
<evidence type="ECO:0000256" key="5">
    <source>
        <dbReference type="ARBA" id="ARBA00022502"/>
    </source>
</evidence>
<dbReference type="Proteomes" id="UP000095358">
    <property type="component" value="Unassembled WGS sequence"/>
</dbReference>
<dbReference type="Pfam" id="PF05007">
    <property type="entry name" value="Mannosyl_trans"/>
    <property type="match status" value="1"/>
</dbReference>
<dbReference type="UniPathway" id="UPA00196"/>
<dbReference type="PANTHER" id="PTHR12886:SF0">
    <property type="entry name" value="GPI MANNOSYLTRANSFERASE 1"/>
    <property type="match status" value="1"/>
</dbReference>
<feature type="transmembrane region" description="Helical" evidence="13">
    <location>
        <begin position="198"/>
        <end position="217"/>
    </location>
</feature>
<feature type="transmembrane region" description="Helical" evidence="13">
    <location>
        <begin position="169"/>
        <end position="186"/>
    </location>
</feature>
<evidence type="ECO:0000256" key="4">
    <source>
        <dbReference type="ARBA" id="ARBA00013797"/>
    </source>
</evidence>
<evidence type="ECO:0000256" key="9">
    <source>
        <dbReference type="ARBA" id="ARBA00022824"/>
    </source>
</evidence>
<comment type="caution">
    <text evidence="14">The sequence shown here is derived from an EMBL/GenBank/DDBJ whole genome shotgun (WGS) entry which is preliminary data.</text>
</comment>
<keyword evidence="15" id="KW-1185">Reference proteome</keyword>
<dbReference type="OrthoDB" id="1741594at2759"/>
<evidence type="ECO:0000256" key="8">
    <source>
        <dbReference type="ARBA" id="ARBA00022692"/>
    </source>
</evidence>
<dbReference type="GO" id="GO:0006506">
    <property type="term" value="P:GPI anchor biosynthetic process"/>
    <property type="evidence" value="ECO:0007669"/>
    <property type="project" value="UniProtKB-UniPathway"/>
</dbReference>
<dbReference type="GO" id="GO:0004376">
    <property type="term" value="F:GPI mannosyltransferase activity"/>
    <property type="evidence" value="ECO:0007669"/>
    <property type="project" value="InterPro"/>
</dbReference>
<evidence type="ECO:0000256" key="3">
    <source>
        <dbReference type="ARBA" id="ARBA00011071"/>
    </source>
</evidence>
<dbReference type="VEuPathDB" id="FungiDB:AWRI3580_g1045"/>
<dbReference type="EMBL" id="LPNN01000002">
    <property type="protein sequence ID" value="OEJ91719.1"/>
    <property type="molecule type" value="Genomic_DNA"/>
</dbReference>
<keyword evidence="7 13" id="KW-0808">Transferase</keyword>
<evidence type="ECO:0000313" key="15">
    <source>
        <dbReference type="Proteomes" id="UP000095358"/>
    </source>
</evidence>
<feature type="transmembrane region" description="Helical" evidence="13">
    <location>
        <begin position="80"/>
        <end position="101"/>
    </location>
</feature>
<evidence type="ECO:0000256" key="10">
    <source>
        <dbReference type="ARBA" id="ARBA00022989"/>
    </source>
</evidence>
<reference evidence="15" key="1">
    <citation type="journal article" date="2016" name="Genome Announc.">
        <title>Genome sequences of three species of Hanseniaspora isolated from spontaneous wine fermentations.</title>
        <authorList>
            <person name="Sternes P.R."/>
            <person name="Lee D."/>
            <person name="Kutyna D.R."/>
            <person name="Borneman A.R."/>
        </authorList>
    </citation>
    <scope>NUCLEOTIDE SEQUENCE [LARGE SCALE GENOMIC DNA]</scope>
    <source>
        <strain evidence="15">AWRI3580</strain>
    </source>
</reference>
<keyword evidence="11 13" id="KW-0472">Membrane</keyword>
<dbReference type="EC" id="2.4.1.-" evidence="13"/>
<evidence type="ECO:0000256" key="7">
    <source>
        <dbReference type="ARBA" id="ARBA00022679"/>
    </source>
</evidence>
<dbReference type="AlphaFoldDB" id="A0A1E5RY48"/>
<evidence type="ECO:0000256" key="13">
    <source>
        <dbReference type="RuleBase" id="RU365064"/>
    </source>
</evidence>
<comment type="similarity">
    <text evidence="3 13">Belongs to the PIGM family.</text>
</comment>
<feature type="transmembrane region" description="Helical" evidence="13">
    <location>
        <begin position="364"/>
        <end position="384"/>
    </location>
</feature>
<feature type="transmembrane region" description="Helical" evidence="13">
    <location>
        <begin position="12"/>
        <end position="28"/>
    </location>
</feature>
<feature type="transmembrane region" description="Helical" evidence="13">
    <location>
        <begin position="336"/>
        <end position="352"/>
    </location>
</feature>
<keyword evidence="5 13" id="KW-0337">GPI-anchor biosynthesis</keyword>